<evidence type="ECO:0000259" key="8">
    <source>
        <dbReference type="PROSITE" id="PS50211"/>
    </source>
</evidence>
<dbReference type="InterPro" id="IPR011993">
    <property type="entry name" value="PH-like_dom_sf"/>
</dbReference>
<dbReference type="InterPro" id="IPR002219">
    <property type="entry name" value="PKC_DAG/PE"/>
</dbReference>
<name>A0A6A7FYR4_9CRUS</name>
<keyword evidence="4" id="KW-0862">Zinc</keyword>
<dbReference type="SMART" id="SM00799">
    <property type="entry name" value="DENN"/>
    <property type="match status" value="1"/>
</dbReference>
<comment type="similarity">
    <text evidence="1">Belongs to the protein-tyrosine phosphatase family. Non-receptor class myotubularin subfamily.</text>
</comment>
<dbReference type="InterPro" id="IPR022096">
    <property type="entry name" value="SBF1/SBF2"/>
</dbReference>
<evidence type="ECO:0000259" key="7">
    <source>
        <dbReference type="PROSITE" id="PS50081"/>
    </source>
</evidence>
<dbReference type="InterPro" id="IPR037516">
    <property type="entry name" value="Tripartite_DENN"/>
</dbReference>
<dbReference type="GO" id="GO:0046872">
    <property type="term" value="F:metal ion binding"/>
    <property type="evidence" value="ECO:0007669"/>
    <property type="project" value="UniProtKB-KW"/>
</dbReference>
<dbReference type="SMART" id="SM00568">
    <property type="entry name" value="GRAM"/>
    <property type="match status" value="1"/>
</dbReference>
<dbReference type="CDD" id="cd20827">
    <property type="entry name" value="C1_Sbf-like"/>
    <property type="match status" value="1"/>
</dbReference>
<dbReference type="CDD" id="cd01235">
    <property type="entry name" value="PH_Sbf1_hMTMR5"/>
    <property type="match status" value="1"/>
</dbReference>
<feature type="region of interest" description="Disordered" evidence="5">
    <location>
        <begin position="2052"/>
        <end position="2082"/>
    </location>
</feature>
<dbReference type="PANTHER" id="PTHR10807:SF109">
    <property type="entry name" value="SET DOMAIN BINDING FACTOR, ISOFORM A"/>
    <property type="match status" value="1"/>
</dbReference>
<dbReference type="SMART" id="SM00233">
    <property type="entry name" value="PH"/>
    <property type="match status" value="1"/>
</dbReference>
<feature type="domain" description="UDENN" evidence="8">
    <location>
        <begin position="6"/>
        <end position="447"/>
    </location>
</feature>
<evidence type="ECO:0000259" key="9">
    <source>
        <dbReference type="PROSITE" id="PS51339"/>
    </source>
</evidence>
<dbReference type="InterPro" id="IPR005112">
    <property type="entry name" value="dDENN_dom"/>
</dbReference>
<evidence type="ECO:0000259" key="6">
    <source>
        <dbReference type="PROSITE" id="PS50003"/>
    </source>
</evidence>
<feature type="region of interest" description="Disordered" evidence="5">
    <location>
        <begin position="1830"/>
        <end position="1860"/>
    </location>
</feature>
<dbReference type="Pfam" id="PF02893">
    <property type="entry name" value="GRAM"/>
    <property type="match status" value="1"/>
</dbReference>
<accession>A0A6A7FYR4</accession>
<dbReference type="InterPro" id="IPR030564">
    <property type="entry name" value="Myotubularin"/>
</dbReference>
<feature type="region of interest" description="Disordered" evidence="5">
    <location>
        <begin position="1089"/>
        <end position="1129"/>
    </location>
</feature>
<dbReference type="SMART" id="SM00801">
    <property type="entry name" value="dDENN"/>
    <property type="match status" value="1"/>
</dbReference>
<evidence type="ECO:0000256" key="2">
    <source>
        <dbReference type="ARBA" id="ARBA00022553"/>
    </source>
</evidence>
<feature type="domain" description="Myotubularin phosphatase" evidence="9">
    <location>
        <begin position="1212"/>
        <end position="1914"/>
    </location>
</feature>
<dbReference type="GO" id="GO:0005737">
    <property type="term" value="C:cytoplasm"/>
    <property type="evidence" value="ECO:0007669"/>
    <property type="project" value="TreeGrafter"/>
</dbReference>
<dbReference type="SUPFAM" id="SSF52799">
    <property type="entry name" value="(Phosphotyrosine protein) phosphatases II"/>
    <property type="match status" value="1"/>
</dbReference>
<dbReference type="InterPro" id="IPR001849">
    <property type="entry name" value="PH_domain"/>
</dbReference>
<dbReference type="Pfam" id="PF12335">
    <property type="entry name" value="SBF2"/>
    <property type="match status" value="1"/>
</dbReference>
<dbReference type="SUPFAM" id="SSF50729">
    <property type="entry name" value="PH domain-like"/>
    <property type="match status" value="2"/>
</dbReference>
<evidence type="ECO:0000256" key="4">
    <source>
        <dbReference type="ARBA" id="ARBA00022833"/>
    </source>
</evidence>
<feature type="region of interest" description="Disordered" evidence="5">
    <location>
        <begin position="96"/>
        <end position="115"/>
    </location>
</feature>
<dbReference type="PROSITE" id="PS50211">
    <property type="entry name" value="DENN"/>
    <property type="match status" value="1"/>
</dbReference>
<dbReference type="FunFam" id="2.30.29.30:FF:000286">
    <property type="entry name" value="PH-protein kinase domain containing protein"/>
    <property type="match status" value="1"/>
</dbReference>
<feature type="compositionally biased region" description="Basic residues" evidence="5">
    <location>
        <begin position="2061"/>
        <end position="2076"/>
    </location>
</feature>
<reference evidence="10" key="1">
    <citation type="submission" date="2017-11" db="EMBL/GenBank/DDBJ databases">
        <title>The sensing device of the deep-sea amphipod.</title>
        <authorList>
            <person name="Kobayashi H."/>
            <person name="Nagahama T."/>
            <person name="Arai W."/>
            <person name="Sasagawa Y."/>
            <person name="Umeda M."/>
            <person name="Hayashi T."/>
            <person name="Nikaido I."/>
            <person name="Watanabe H."/>
            <person name="Oguri K."/>
            <person name="Kitazato H."/>
            <person name="Fujioka K."/>
            <person name="Kido Y."/>
            <person name="Takami H."/>
        </authorList>
    </citation>
    <scope>NUCLEOTIDE SEQUENCE</scope>
    <source>
        <tissue evidence="10">Whole body</tissue>
    </source>
</reference>
<keyword evidence="3" id="KW-0479">Metal-binding</keyword>
<feature type="compositionally biased region" description="Basic and acidic residues" evidence="5">
    <location>
        <begin position="1921"/>
        <end position="1934"/>
    </location>
</feature>
<dbReference type="Pfam" id="PF00130">
    <property type="entry name" value="C1_1"/>
    <property type="match status" value="1"/>
</dbReference>
<dbReference type="InterPro" id="IPR001194">
    <property type="entry name" value="cDENN_dom"/>
</dbReference>
<dbReference type="Gene3D" id="2.30.29.30">
    <property type="entry name" value="Pleckstrin-homology domain (PH domain)/Phosphotyrosine-binding domain (PTB)"/>
    <property type="match status" value="2"/>
</dbReference>
<dbReference type="InterPro" id="IPR010569">
    <property type="entry name" value="Myotubularin-like_Pase_dom"/>
</dbReference>
<dbReference type="PROSITE" id="PS51339">
    <property type="entry name" value="PPASE_MYOTUBULARIN"/>
    <property type="match status" value="1"/>
</dbReference>
<dbReference type="InterPro" id="IPR046349">
    <property type="entry name" value="C1-like_sf"/>
</dbReference>
<dbReference type="InterPro" id="IPR029021">
    <property type="entry name" value="Prot-tyrosine_phosphatase-like"/>
</dbReference>
<feature type="compositionally biased region" description="Gly residues" evidence="5">
    <location>
        <begin position="1120"/>
        <end position="1129"/>
    </location>
</feature>
<organism evidence="10">
    <name type="scientific">Hirondellea gigas</name>
    <dbReference type="NCBI Taxonomy" id="1518452"/>
    <lineage>
        <taxon>Eukaryota</taxon>
        <taxon>Metazoa</taxon>
        <taxon>Ecdysozoa</taxon>
        <taxon>Arthropoda</taxon>
        <taxon>Crustacea</taxon>
        <taxon>Multicrustacea</taxon>
        <taxon>Malacostraca</taxon>
        <taxon>Eumalacostraca</taxon>
        <taxon>Peracarida</taxon>
        <taxon>Amphipoda</taxon>
        <taxon>Amphilochidea</taxon>
        <taxon>Lysianassida</taxon>
        <taxon>Lysianassidira</taxon>
        <taxon>Lysianassoidea</taxon>
        <taxon>Lysianassidae</taxon>
        <taxon>Hirondellea</taxon>
    </lineage>
</organism>
<evidence type="ECO:0000256" key="1">
    <source>
        <dbReference type="ARBA" id="ARBA00007471"/>
    </source>
</evidence>
<evidence type="ECO:0000313" key="10">
    <source>
        <dbReference type="EMBL" id="LAC23570.1"/>
    </source>
</evidence>
<feature type="region of interest" description="Disordered" evidence="5">
    <location>
        <begin position="1187"/>
        <end position="1208"/>
    </location>
</feature>
<feature type="domain" description="PH" evidence="6">
    <location>
        <begin position="2186"/>
        <end position="2290"/>
    </location>
</feature>
<feature type="region of interest" description="Disordered" evidence="5">
    <location>
        <begin position="1343"/>
        <end position="1362"/>
    </location>
</feature>
<dbReference type="GO" id="GO:0005085">
    <property type="term" value="F:guanyl-nucleotide exchange factor activity"/>
    <property type="evidence" value="ECO:0007669"/>
    <property type="project" value="TreeGrafter"/>
</dbReference>
<dbReference type="SUPFAM" id="SSF57889">
    <property type="entry name" value="Cysteine-rich domain"/>
    <property type="match status" value="1"/>
</dbReference>
<dbReference type="InterPro" id="IPR004182">
    <property type="entry name" value="GRAM"/>
</dbReference>
<feature type="compositionally biased region" description="Acidic residues" evidence="5">
    <location>
        <begin position="821"/>
        <end position="833"/>
    </location>
</feature>
<evidence type="ECO:0000256" key="3">
    <source>
        <dbReference type="ARBA" id="ARBA00022723"/>
    </source>
</evidence>
<dbReference type="Pfam" id="PF02141">
    <property type="entry name" value="DENN"/>
    <property type="match status" value="1"/>
</dbReference>
<dbReference type="Pfam" id="PF03456">
    <property type="entry name" value="uDENN"/>
    <property type="match status" value="1"/>
</dbReference>
<dbReference type="Pfam" id="PF00169">
    <property type="entry name" value="PH"/>
    <property type="match status" value="1"/>
</dbReference>
<dbReference type="PROSITE" id="PS50081">
    <property type="entry name" value="ZF_DAG_PE_2"/>
    <property type="match status" value="1"/>
</dbReference>
<dbReference type="EMBL" id="IACT01004376">
    <property type="protein sequence ID" value="LAC23570.1"/>
    <property type="molecule type" value="mRNA"/>
</dbReference>
<protein>
    <submittedName>
        <fullName evidence="10">Myotubularin-related protein 13-like</fullName>
    </submittedName>
</protein>
<feature type="region of interest" description="Disordered" evidence="5">
    <location>
        <begin position="2164"/>
        <end position="2183"/>
    </location>
</feature>
<dbReference type="InterPro" id="IPR043153">
    <property type="entry name" value="DENN_C"/>
</dbReference>
<keyword evidence="2" id="KW-0597">Phosphoprotein</keyword>
<dbReference type="FunFam" id="3.40.50.11500:FF:000006">
    <property type="entry name" value="SET binding factor 2"/>
    <property type="match status" value="1"/>
</dbReference>
<sequence length="2290" mass="251939">MTRLADYFAVVGYDHNRGRNGVRGGKILQRFPERDWPDTPFIDGLELFCQPQGWSLSCERQEPQFFVCVLTDFNASRHYCAVLGFNEPHAITPTQHHADEEEDGLEVTGNGSGSTGVGGNGNVVLAGGHHSIMYAPRCLVLVSTLDCLQTFRNCLGLVYTVHIEGLNVSLETLVGNMVGYVQVPPPGGPQVRFSIGAGDRQALQPPSSPTLPVTNTTVLGLFSQLGIRNVLVLFCAAVTENKLLFHSVSYTRLTDGCHALKALIYPFHYRHVYIPILPAPLVEVLSTPTPFIMGVHSSLKNDVSQLMDVIVVDLDGGSIRVPDSLALSLLTEPHWSEAQNALSHVLHADLSTSDNAFSSSTPPLATPHVLKDKQVRAVFMRLFARLLQGYRSCLTLIRIHSSPVLTFHKAAFLGQRGFHDHEFVSKLLDCMSFTEFVNDRGLPWRVCDLWDELYSQTPEQQRLEHQDPRLVLVHIKELGHQLYNNENPNPQFESKIPKPTEGSFTRIHQPVFPKLDASKIQAIIEEGTSKEVKIPKSKDQPKIVPMGPHISSLPTIGIGGSSAQRLKVLRDCVSCIFESKISDARKTFPAVLRALKTKAARLALCSELALHVQRNKAVLEHEQFDLIVRLMNCALQDASQMDEHGVAAALLPLSTAFCCKLCTGVMQFAFTCIQEHPVWSNLQFWEAAFYQDVQKDIRTLYLDQVNDLNNHFGSLFSSGRQNETLDLVNFKERRPSYYPTAEQVSALDIAAERLRVWPSLAAAKQRELNEQEESTLYSQAIHYAYRMVYLRIPLDINTSIHRRPPPDNSSFNFNNSMAESDSMDAESGFEDQEQSDRESSVIRFVSRFVDAVCTEGKVTDDHVKSLHQMIPGVVAMHIETLDMVYKESRRLPPTQKHKIMLPSLIPGEKMEVEGLRVHLLPDGREDGVSVKGGPVLLPAEGALFLTNYRIIFKGLPTDPYACEQVVVRAMPLCSITREKRVSGGQHHGLIDQWTTDGMQIRSATFQLLRFAFDEEVSNEAIESLRKLLTRLRHPPSVLQVFAFTGHSQVVCPPSRREKDKQGYGTLRGFAKKTLLKTAKVAGLKSGKGRKQDKYVFPSGSGGDRRGIMTKGGTTMMPGSNGSGSTGGGMAASRGSLFPSNSSLMSHSFHPGSRVTMTLPQQQRGLDSSTDDLHHHHHHMHDLDEAAGSELDAGGGTMTSSRSGEFDNKTLEKVTERSYYRDYQRLGLAGLLPLTAAQASAVPSMAAHTTGKKTDFRITAANSTYQLCRSYPAVLSVPNVLSDECIGRVSRVYRNGRFPVATWRHPSTRALLLRGAGVHSRNALTKLSRGPAVGQQLQGSISAGGAGGNAGMGVSTSSSDGSSHSVEHEKFLSAIVAATPLVNLRQGSLFRLGGSSLSINSLVHSSAHLPHHMQPLNLAHGSSSASGLMNGGSSAASNVDLNNASLLPSMQYNETGVGGTAHHSPSHAAAGADASSLNYSTTASHHSPMYNSQLNSTYNSSFPAGSPYGGGGSSPSYFQSVVTPAGGVAEYPSAVTPEISRRTNPLTKAINTLSVEHGAAVGVGGGRLSTVMMDTGSVAAGATATTIVTSGSSAADANTEVVRAFNTAALYIFGEKTHLKGLKTDVVHKTEFIIVDYPDVWQVKSSFKKLMRACIPSTSTVDQEQSFYRLVENSEWLVQLSRLLQCSGAVVDLTDLLGASVMLLLEDGWDFTAQVSSLAQVCLDPYYRTIEGFRVLVEKEWLAYGHRFLHRGNVLHSSQSAGFAPIFLQFLDAVHQIQRQFPLSFEFNEYYLRFLAYHSVSGRFRTFLSDCELERVELGIMSEEDKRGSLSRHHKGLEATQEDDIYPTGGGRLGSPTSSSGNSLGQSVFDYIDKLAARSPVFYNFLYAPDRAYDSQQVLRPVSAVSGLSVWEYLVGEELRHGPPYEPEVRQHDNMREEEEAAADGGGGRSSVRRVMSRGYDCLMASQPDVFTAQLEELRQLEQELGHLPHKWSVHWDKLELPQHDLLQRQASVSTQVVREHGESVHKRNTLELLVRAKTLTALTAHTPPAAAAVAGGPAGAHLHHHQHHNHSHHHHDAQHTPGYTHPHRFDKYNYATPAYCDHCSSVLWGPIKTGLRCVDCGYNCHEKCMESVSNSCTRYKGGKDPSTVHHPPPPQQLDTASIASGVTSQKPSQQTYDDYSSNVPENRTHEGYLWKRGSLLKNWKQRWFVLDSVKHQLRYYDNNDDPNAKGVIEMSEVVAVCPATPTPGAPKKIDEKAFFDLQTRKRVYNFCAADGAAAQEWIEKIQACLQ</sequence>
<dbReference type="PROSITE" id="PS00479">
    <property type="entry name" value="ZF_DAG_PE_1"/>
    <property type="match status" value="1"/>
</dbReference>
<dbReference type="GO" id="GO:0016020">
    <property type="term" value="C:membrane"/>
    <property type="evidence" value="ECO:0007669"/>
    <property type="project" value="TreeGrafter"/>
</dbReference>
<proteinExistence type="evidence at transcript level"/>
<dbReference type="PROSITE" id="PS50003">
    <property type="entry name" value="PH_DOMAIN"/>
    <property type="match status" value="1"/>
</dbReference>
<dbReference type="SMART" id="SM00800">
    <property type="entry name" value="uDENN"/>
    <property type="match status" value="1"/>
</dbReference>
<evidence type="ECO:0000256" key="5">
    <source>
        <dbReference type="SAM" id="MobiDB-lite"/>
    </source>
</evidence>
<dbReference type="Gene3D" id="3.30.60.20">
    <property type="match status" value="1"/>
</dbReference>
<feature type="region of interest" description="Disordered" evidence="5">
    <location>
        <begin position="1921"/>
        <end position="1950"/>
    </location>
</feature>
<dbReference type="SMART" id="SM00109">
    <property type="entry name" value="C1"/>
    <property type="match status" value="1"/>
</dbReference>
<dbReference type="CDD" id="cd13208">
    <property type="entry name" value="PH-GRAM_MTMR5_MTMR13"/>
    <property type="match status" value="1"/>
</dbReference>
<dbReference type="InterPro" id="IPR005113">
    <property type="entry name" value="uDENN_dom"/>
</dbReference>
<dbReference type="Gene3D" id="3.40.50.11500">
    <property type="match status" value="1"/>
</dbReference>
<dbReference type="Gene3D" id="3.30.450.200">
    <property type="match status" value="1"/>
</dbReference>
<feature type="domain" description="Phorbol-ester/DAG-type" evidence="7">
    <location>
        <begin position="2086"/>
        <end position="2136"/>
    </location>
</feature>
<dbReference type="Pfam" id="PF06602">
    <property type="entry name" value="Myotub-related"/>
    <property type="match status" value="2"/>
</dbReference>
<feature type="compositionally biased region" description="Low complexity" evidence="5">
    <location>
        <begin position="1351"/>
        <end position="1362"/>
    </location>
</feature>
<feature type="region of interest" description="Disordered" evidence="5">
    <location>
        <begin position="801"/>
        <end position="837"/>
    </location>
</feature>
<dbReference type="PANTHER" id="PTHR10807">
    <property type="entry name" value="MYOTUBULARIN-RELATED"/>
    <property type="match status" value="1"/>
</dbReference>